<dbReference type="EMBL" id="RKLQ01000003">
    <property type="protein sequence ID" value="MBX0305361.1"/>
    <property type="molecule type" value="Genomic_DNA"/>
</dbReference>
<dbReference type="AlphaFoldDB" id="A0A8J7YP56"/>
<comment type="caution">
    <text evidence="1">The sequence shown here is derived from an EMBL/GenBank/DDBJ whole genome shotgun (WGS) entry which is preliminary data.</text>
</comment>
<keyword evidence="2" id="KW-1185">Reference proteome</keyword>
<accession>A0A8J7YP56</accession>
<evidence type="ECO:0000313" key="2">
    <source>
        <dbReference type="Proteomes" id="UP000783863"/>
    </source>
</evidence>
<name>A0A8J7YP56_9EURY</name>
<dbReference type="Proteomes" id="UP000783863">
    <property type="component" value="Unassembled WGS sequence"/>
</dbReference>
<organism evidence="1 2">
    <name type="scientific">Haloarcula salinisoli</name>
    <dbReference type="NCBI Taxonomy" id="2487746"/>
    <lineage>
        <taxon>Archaea</taxon>
        <taxon>Methanobacteriati</taxon>
        <taxon>Methanobacteriota</taxon>
        <taxon>Stenosarchaea group</taxon>
        <taxon>Halobacteria</taxon>
        <taxon>Halobacteriales</taxon>
        <taxon>Haloarculaceae</taxon>
        <taxon>Haloarcula</taxon>
    </lineage>
</organism>
<sequence length="106" mass="12039">MCNSMRLRMTDHRERMLDALLDATGENTKSKAIDKAVNHYCRCAGANPAHPTGTYEELMERAVEQGSLTLDEIAEILYTDSLPVRHNRVLYWEWTFVSSLIGFSSS</sequence>
<reference evidence="1" key="1">
    <citation type="submission" date="2021-06" db="EMBL/GenBank/DDBJ databases">
        <title>Halomicroarcula sp. F24A a new haloarchaeum isolated from saline soil.</title>
        <authorList>
            <person name="Duran-Viseras A."/>
            <person name="Sanchez-Porro C."/>
            <person name="Ventosa A."/>
        </authorList>
    </citation>
    <scope>NUCLEOTIDE SEQUENCE</scope>
    <source>
        <strain evidence="1">F24A</strain>
    </source>
</reference>
<protein>
    <submittedName>
        <fullName evidence="1">Uncharacterized protein</fullName>
    </submittedName>
</protein>
<evidence type="ECO:0000313" key="1">
    <source>
        <dbReference type="EMBL" id="MBX0305361.1"/>
    </source>
</evidence>
<proteinExistence type="predicted"/>
<gene>
    <name evidence="1" type="ORF">EGD98_17005</name>
</gene>